<dbReference type="Pfam" id="PF13424">
    <property type="entry name" value="TPR_12"/>
    <property type="match status" value="1"/>
</dbReference>
<evidence type="ECO:0000256" key="2">
    <source>
        <dbReference type="ARBA" id="ARBA00022803"/>
    </source>
</evidence>
<evidence type="ECO:0000313" key="5">
    <source>
        <dbReference type="Proteomes" id="UP000635565"/>
    </source>
</evidence>
<keyword evidence="5" id="KW-1185">Reference proteome</keyword>
<keyword evidence="1" id="KW-0677">Repeat</keyword>
<dbReference type="PANTHER" id="PTHR45641">
    <property type="entry name" value="TETRATRICOPEPTIDE REPEAT PROTEIN (AFU_ORTHOLOGUE AFUA_6G03870)"/>
    <property type="match status" value="1"/>
</dbReference>
<evidence type="ECO:0000256" key="3">
    <source>
        <dbReference type="PROSITE-ProRule" id="PRU00339"/>
    </source>
</evidence>
<reference evidence="4 5" key="1">
    <citation type="journal article" date="2021" name="Int. J. Syst. Evol. Microbiol.">
        <title>Reticulibacter mediterranei gen. nov., sp. nov., within the new family Reticulibacteraceae fam. nov., and Ktedonospora formicarum gen. nov., sp. nov., Ktedonobacter robiniae sp. nov., Dictyobacter formicarum sp. nov. and Dictyobacter arantiisoli sp. nov., belonging to the class Ktedonobacteria.</title>
        <authorList>
            <person name="Yabe S."/>
            <person name="Zheng Y."/>
            <person name="Wang C.M."/>
            <person name="Sakai Y."/>
            <person name="Abe K."/>
            <person name="Yokota A."/>
            <person name="Donadio S."/>
            <person name="Cavaletti L."/>
            <person name="Monciardini P."/>
        </authorList>
    </citation>
    <scope>NUCLEOTIDE SEQUENCE [LARGE SCALE GENOMIC DNA]</scope>
    <source>
        <strain evidence="4 5">SOSP1-9</strain>
    </source>
</reference>
<proteinExistence type="predicted"/>
<dbReference type="InterPro" id="IPR011990">
    <property type="entry name" value="TPR-like_helical_dom_sf"/>
</dbReference>
<evidence type="ECO:0000313" key="4">
    <source>
        <dbReference type="EMBL" id="GHO89204.1"/>
    </source>
</evidence>
<comment type="caution">
    <text evidence="4">The sequence shown here is derived from an EMBL/GenBank/DDBJ whole genome shotgun (WGS) entry which is preliminary data.</text>
</comment>
<dbReference type="Proteomes" id="UP000635565">
    <property type="component" value="Unassembled WGS sequence"/>
</dbReference>
<dbReference type="InterPro" id="IPR019734">
    <property type="entry name" value="TPR_rpt"/>
</dbReference>
<dbReference type="EMBL" id="BNJJ01000033">
    <property type="protein sequence ID" value="GHO89204.1"/>
    <property type="molecule type" value="Genomic_DNA"/>
</dbReference>
<gene>
    <name evidence="4" type="ORF">KSZ_72100</name>
</gene>
<keyword evidence="2 3" id="KW-0802">TPR repeat</keyword>
<dbReference type="RefSeq" id="WP_201366734.1">
    <property type="nucleotide sequence ID" value="NZ_BNJJ01000033.1"/>
</dbReference>
<feature type="repeat" description="TPR" evidence="3">
    <location>
        <begin position="156"/>
        <end position="189"/>
    </location>
</feature>
<dbReference type="PANTHER" id="PTHR45641:SF1">
    <property type="entry name" value="AAA+ ATPASE DOMAIN-CONTAINING PROTEIN"/>
    <property type="match status" value="1"/>
</dbReference>
<name>A0ABQ3VSE2_9CHLR</name>
<dbReference type="PROSITE" id="PS50005">
    <property type="entry name" value="TPR"/>
    <property type="match status" value="1"/>
</dbReference>
<protein>
    <recommendedName>
        <fullName evidence="6">MalT-like TPR region domain-containing protein</fullName>
    </recommendedName>
</protein>
<organism evidence="4 5">
    <name type="scientific">Dictyobacter formicarum</name>
    <dbReference type="NCBI Taxonomy" id="2778368"/>
    <lineage>
        <taxon>Bacteria</taxon>
        <taxon>Bacillati</taxon>
        <taxon>Chloroflexota</taxon>
        <taxon>Ktedonobacteria</taxon>
        <taxon>Ktedonobacterales</taxon>
        <taxon>Dictyobacteraceae</taxon>
        <taxon>Dictyobacter</taxon>
    </lineage>
</organism>
<dbReference type="SMART" id="SM00028">
    <property type="entry name" value="TPR"/>
    <property type="match status" value="4"/>
</dbReference>
<dbReference type="SUPFAM" id="SSF48452">
    <property type="entry name" value="TPR-like"/>
    <property type="match status" value="1"/>
</dbReference>
<dbReference type="Gene3D" id="1.25.40.10">
    <property type="entry name" value="Tetratricopeptide repeat domain"/>
    <property type="match status" value="1"/>
</dbReference>
<sequence>MQSLAPMHQYYTTAIDALYEIGREYFFCGKSGDAQHLLRTSLHLLEVDDVQPQQRLKLLLLYGQVLIVDHLLTRGGGNVDLLFSTILNARQVAEASRSQQDIADALSLLGQAHYFTAVVSGAVLDDPQSGKYDEALAYQQQALELREALHDTRGISESYFQIGVIYERWQQFERAEEYYSRARQLADQYNHPFEKTEPARHFAIHALMKGDLDQALSLALQALKLREEARFKPYQPLDHLLLRDIYQAKGDQANAQFHTQQASALASEMEYPMLVSSMPDIKDRLAARQEES</sequence>
<accession>A0ABQ3VSE2</accession>
<evidence type="ECO:0000256" key="1">
    <source>
        <dbReference type="ARBA" id="ARBA00022737"/>
    </source>
</evidence>
<evidence type="ECO:0008006" key="6">
    <source>
        <dbReference type="Google" id="ProtNLM"/>
    </source>
</evidence>